<dbReference type="EMBL" id="CP034549">
    <property type="protein sequence ID" value="AZQ43028.1"/>
    <property type="molecule type" value="Genomic_DNA"/>
</dbReference>
<reference evidence="1 2" key="1">
    <citation type="submission" date="2018-12" db="EMBL/GenBank/DDBJ databases">
        <title>Complete genome of Nonlabens sp. MJ115.</title>
        <authorList>
            <person name="Choi H.S."/>
            <person name="Jung J."/>
        </authorList>
    </citation>
    <scope>NUCLEOTIDE SEQUENCE [LARGE SCALE GENOMIC DNA]</scope>
    <source>
        <strain evidence="1 2">MJ115</strain>
    </source>
</reference>
<dbReference type="Proteomes" id="UP000279600">
    <property type="component" value="Chromosome"/>
</dbReference>
<dbReference type="SUPFAM" id="SSF54637">
    <property type="entry name" value="Thioesterase/thiol ester dehydrase-isomerase"/>
    <property type="match status" value="1"/>
</dbReference>
<protein>
    <submittedName>
        <fullName evidence="1">DUF4442 domain-containing protein</fullName>
    </submittedName>
</protein>
<dbReference type="Pfam" id="PF14539">
    <property type="entry name" value="DUF4442"/>
    <property type="match status" value="1"/>
</dbReference>
<keyword evidence="2" id="KW-1185">Reference proteome</keyword>
<sequence>MSFYQNLAKTGSKYMAKSTLLKYGFNLSPMYRRSTARITSVTDDLLEIKIKLPISWKNRNYMNSIFGGSMFAAVDPIPMVQLVNLLGDDYIVWDKAAAIQFKRPAREDLYASFTYTMDEVDDIIARVKSQDETEITKIVHLTDGSGNKIYCTVQKTIYIADKIYFKNKRQAKQQEL</sequence>
<proteinExistence type="predicted"/>
<dbReference type="InterPro" id="IPR029069">
    <property type="entry name" value="HotDog_dom_sf"/>
</dbReference>
<dbReference type="AlphaFoldDB" id="A0A3S9MV28"/>
<dbReference type="RefSeq" id="WP_126445036.1">
    <property type="nucleotide sequence ID" value="NZ_CP034549.1"/>
</dbReference>
<dbReference type="Gene3D" id="3.10.129.10">
    <property type="entry name" value="Hotdog Thioesterase"/>
    <property type="match status" value="1"/>
</dbReference>
<gene>
    <name evidence="1" type="ORF">EJ995_01820</name>
</gene>
<dbReference type="KEGG" id="noj:EJ995_01820"/>
<dbReference type="InterPro" id="IPR027961">
    <property type="entry name" value="DUF4442"/>
</dbReference>
<name>A0A3S9MV28_9FLAO</name>
<organism evidence="1 2">
    <name type="scientific">Nonlabens ponticola</name>
    <dbReference type="NCBI Taxonomy" id="2496866"/>
    <lineage>
        <taxon>Bacteria</taxon>
        <taxon>Pseudomonadati</taxon>
        <taxon>Bacteroidota</taxon>
        <taxon>Flavobacteriia</taxon>
        <taxon>Flavobacteriales</taxon>
        <taxon>Flavobacteriaceae</taxon>
        <taxon>Nonlabens</taxon>
    </lineage>
</organism>
<evidence type="ECO:0000313" key="1">
    <source>
        <dbReference type="EMBL" id="AZQ43028.1"/>
    </source>
</evidence>
<evidence type="ECO:0000313" key="2">
    <source>
        <dbReference type="Proteomes" id="UP000279600"/>
    </source>
</evidence>
<dbReference type="OrthoDB" id="9814774at2"/>
<accession>A0A3S9MV28</accession>